<dbReference type="RefSeq" id="WP_254573401.1">
    <property type="nucleotide sequence ID" value="NZ_CP098502.1"/>
</dbReference>
<dbReference type="InterPro" id="IPR020904">
    <property type="entry name" value="Sc_DH/Rdtase_CS"/>
</dbReference>
<evidence type="ECO:0000256" key="1">
    <source>
        <dbReference type="ARBA" id="ARBA00006484"/>
    </source>
</evidence>
<accession>A0ABY5E1P5</accession>
<dbReference type="InterPro" id="IPR057326">
    <property type="entry name" value="KR_dom"/>
</dbReference>
<proteinExistence type="inferred from homology"/>
<feature type="domain" description="Ketoreductase" evidence="4">
    <location>
        <begin position="10"/>
        <end position="196"/>
    </location>
</feature>
<evidence type="ECO:0000313" key="5">
    <source>
        <dbReference type="EMBL" id="UTI66735.1"/>
    </source>
</evidence>
<dbReference type="PRINTS" id="PR00081">
    <property type="entry name" value="GDHRDH"/>
</dbReference>
<dbReference type="CDD" id="cd05233">
    <property type="entry name" value="SDR_c"/>
    <property type="match status" value="1"/>
</dbReference>
<organism evidence="5 6">
    <name type="scientific">Paraconexibacter antarcticus</name>
    <dbReference type="NCBI Taxonomy" id="2949664"/>
    <lineage>
        <taxon>Bacteria</taxon>
        <taxon>Bacillati</taxon>
        <taxon>Actinomycetota</taxon>
        <taxon>Thermoleophilia</taxon>
        <taxon>Solirubrobacterales</taxon>
        <taxon>Paraconexibacteraceae</taxon>
        <taxon>Paraconexibacter</taxon>
    </lineage>
</organism>
<comment type="similarity">
    <text evidence="1 3">Belongs to the short-chain dehydrogenases/reductases (SDR) family.</text>
</comment>
<dbReference type="InterPro" id="IPR002347">
    <property type="entry name" value="SDR_fam"/>
</dbReference>
<gene>
    <name evidence="5" type="ORF">NBH00_11110</name>
</gene>
<evidence type="ECO:0000256" key="3">
    <source>
        <dbReference type="RuleBase" id="RU000363"/>
    </source>
</evidence>
<dbReference type="InterPro" id="IPR036291">
    <property type="entry name" value="NAD(P)-bd_dom_sf"/>
</dbReference>
<keyword evidence="2" id="KW-0560">Oxidoreductase</keyword>
<dbReference type="SUPFAM" id="SSF51735">
    <property type="entry name" value="NAD(P)-binding Rossmann-fold domains"/>
    <property type="match status" value="1"/>
</dbReference>
<keyword evidence="6" id="KW-1185">Reference proteome</keyword>
<dbReference type="SMART" id="SM00822">
    <property type="entry name" value="PKS_KR"/>
    <property type="match status" value="1"/>
</dbReference>
<protein>
    <submittedName>
        <fullName evidence="5">Short-chain dehydrogenase/reductase</fullName>
    </submittedName>
</protein>
<dbReference type="PRINTS" id="PR00080">
    <property type="entry name" value="SDRFAMILY"/>
</dbReference>
<name>A0ABY5E1P5_9ACTN</name>
<reference evidence="5 6" key="1">
    <citation type="submission" date="2022-06" db="EMBL/GenBank/DDBJ databases">
        <title>Paraconexibacter antarcticus.</title>
        <authorList>
            <person name="Kim C.S."/>
        </authorList>
    </citation>
    <scope>NUCLEOTIDE SEQUENCE [LARGE SCALE GENOMIC DNA]</scope>
    <source>
        <strain evidence="5 6">02-257</strain>
    </source>
</reference>
<dbReference type="PROSITE" id="PS00061">
    <property type="entry name" value="ADH_SHORT"/>
    <property type="match status" value="1"/>
</dbReference>
<dbReference type="EMBL" id="CP098502">
    <property type="protein sequence ID" value="UTI66735.1"/>
    <property type="molecule type" value="Genomic_DNA"/>
</dbReference>
<evidence type="ECO:0000313" key="6">
    <source>
        <dbReference type="Proteomes" id="UP001056035"/>
    </source>
</evidence>
<dbReference type="Proteomes" id="UP001056035">
    <property type="component" value="Chromosome"/>
</dbReference>
<sequence>MKTQLPLPGKVALVTGGARGIGFETARQLHERGASVAVLDLDLDAAQSACEQIGARTLPLAADVTDSAALRRAVSVTVEHFGGLDIAVANAGVAPPMKPMTKIGGEVFERIVEVDLLGVWRTVDAVLPQIVARRGHVVVVASVAAFAPGVLSAPYAVSKAGVEQLGRALRTELKIHGASASVAYFGFIDTDMVRDAFDGIGDPVAQRLQALFPSFTRKRQTPAQAGAVVVNGIEQRAARIITPSYWRVYSVLRGVLNPIIDRSMERDKRLLEAIRVAERA</sequence>
<dbReference type="PANTHER" id="PTHR43008:SF4">
    <property type="entry name" value="CHAIN DEHYDROGENASE, PUTATIVE (AFU_ORTHOLOGUE AFUA_4G08710)-RELATED"/>
    <property type="match status" value="1"/>
</dbReference>
<dbReference type="NCBIfam" id="NF004526">
    <property type="entry name" value="PRK05872.1"/>
    <property type="match status" value="1"/>
</dbReference>
<dbReference type="Pfam" id="PF00106">
    <property type="entry name" value="adh_short"/>
    <property type="match status" value="1"/>
</dbReference>
<evidence type="ECO:0000259" key="4">
    <source>
        <dbReference type="SMART" id="SM00822"/>
    </source>
</evidence>
<dbReference type="Gene3D" id="3.40.50.720">
    <property type="entry name" value="NAD(P)-binding Rossmann-like Domain"/>
    <property type="match status" value="1"/>
</dbReference>
<evidence type="ECO:0000256" key="2">
    <source>
        <dbReference type="ARBA" id="ARBA00023002"/>
    </source>
</evidence>
<dbReference type="PANTHER" id="PTHR43008">
    <property type="entry name" value="BENZIL REDUCTASE"/>
    <property type="match status" value="1"/>
</dbReference>